<dbReference type="InterPro" id="IPR036761">
    <property type="entry name" value="TTHA0802/YceI-like_sf"/>
</dbReference>
<dbReference type="Proteomes" id="UP000480275">
    <property type="component" value="Unassembled WGS sequence"/>
</dbReference>
<sequence>MSTASTPNAATFIIDETHTSPRFEYSHFGYSRQSHRFDRTQGTITLDRAARTASVDVSIDATSVNTGYALFNEHIQGEDFLDTAHHPTITFHSTHARFDGDTPVAVAGLLSIKGITHPVELTITSFHAMPHPMLEKDAIGANAQTTIKRSDFKLDKYAPFVSDELTLHISVEAIKE</sequence>
<dbReference type="SMART" id="SM00867">
    <property type="entry name" value="YceI"/>
    <property type="match status" value="1"/>
</dbReference>
<dbReference type="Gene3D" id="2.40.128.110">
    <property type="entry name" value="Lipid/polyisoprenoid-binding, YceI-like"/>
    <property type="match status" value="1"/>
</dbReference>
<evidence type="ECO:0000313" key="3">
    <source>
        <dbReference type="Proteomes" id="UP000480275"/>
    </source>
</evidence>
<dbReference type="SUPFAM" id="SSF101874">
    <property type="entry name" value="YceI-like"/>
    <property type="match status" value="1"/>
</dbReference>
<reference evidence="2 3" key="1">
    <citation type="submission" date="2019-10" db="EMBL/GenBank/DDBJ databases">
        <title>Whole-genome sequence of the purple nonsulfur photosynthetic bacterium Rhodocyclus tenuis.</title>
        <authorList>
            <person name="Kyndt J.A."/>
            <person name="Meyer T.E."/>
        </authorList>
    </citation>
    <scope>NUCLEOTIDE SEQUENCE [LARGE SCALE GENOMIC DNA]</scope>
    <source>
        <strain evidence="2 3">DSM 110</strain>
    </source>
</reference>
<dbReference type="OrthoDB" id="9811006at2"/>
<gene>
    <name evidence="2" type="ORF">GHK24_08675</name>
</gene>
<name>A0A6L5K036_RHOTE</name>
<comment type="caution">
    <text evidence="2">The sequence shown here is derived from an EMBL/GenBank/DDBJ whole genome shotgun (WGS) entry which is preliminary data.</text>
</comment>
<dbReference type="InterPro" id="IPR007372">
    <property type="entry name" value="Lipid/polyisoprenoid-bd_YceI"/>
</dbReference>
<dbReference type="AlphaFoldDB" id="A0A6L5K036"/>
<evidence type="ECO:0000259" key="1">
    <source>
        <dbReference type="SMART" id="SM00867"/>
    </source>
</evidence>
<feature type="domain" description="Lipid/polyisoprenoid-binding YceI-like" evidence="1">
    <location>
        <begin position="11"/>
        <end position="174"/>
    </location>
</feature>
<organism evidence="2 3">
    <name type="scientific">Rhodocyclus tenuis</name>
    <name type="common">Rhodospirillum tenue</name>
    <dbReference type="NCBI Taxonomy" id="1066"/>
    <lineage>
        <taxon>Bacteria</taxon>
        <taxon>Pseudomonadati</taxon>
        <taxon>Pseudomonadota</taxon>
        <taxon>Betaproteobacteria</taxon>
        <taxon>Rhodocyclales</taxon>
        <taxon>Rhodocyclaceae</taxon>
        <taxon>Rhodocyclus</taxon>
    </lineage>
</organism>
<dbReference type="PANTHER" id="PTHR34406">
    <property type="entry name" value="PROTEIN YCEI"/>
    <property type="match status" value="1"/>
</dbReference>
<dbReference type="Pfam" id="PF04264">
    <property type="entry name" value="YceI"/>
    <property type="match status" value="1"/>
</dbReference>
<accession>A0A6L5K036</accession>
<dbReference type="EMBL" id="WIXJ01000005">
    <property type="protein sequence ID" value="MQY51848.1"/>
    <property type="molecule type" value="Genomic_DNA"/>
</dbReference>
<proteinExistence type="predicted"/>
<evidence type="ECO:0000313" key="2">
    <source>
        <dbReference type="EMBL" id="MQY51848.1"/>
    </source>
</evidence>
<protein>
    <submittedName>
        <fullName evidence="2">Polyisoprenoid-binding protein</fullName>
    </submittedName>
</protein>
<dbReference type="PANTHER" id="PTHR34406:SF1">
    <property type="entry name" value="PROTEIN YCEI"/>
    <property type="match status" value="1"/>
</dbReference>